<gene>
    <name evidence="2" type="ORF">A4U43_C07F22120</name>
</gene>
<protein>
    <submittedName>
        <fullName evidence="2">Uncharacterized protein</fullName>
    </submittedName>
</protein>
<dbReference type="AlphaFoldDB" id="A0A5P1EE42"/>
<organism evidence="2 3">
    <name type="scientific">Asparagus officinalis</name>
    <name type="common">Garden asparagus</name>
    <dbReference type="NCBI Taxonomy" id="4686"/>
    <lineage>
        <taxon>Eukaryota</taxon>
        <taxon>Viridiplantae</taxon>
        <taxon>Streptophyta</taxon>
        <taxon>Embryophyta</taxon>
        <taxon>Tracheophyta</taxon>
        <taxon>Spermatophyta</taxon>
        <taxon>Magnoliopsida</taxon>
        <taxon>Liliopsida</taxon>
        <taxon>Asparagales</taxon>
        <taxon>Asparagaceae</taxon>
        <taxon>Asparagoideae</taxon>
        <taxon>Asparagus</taxon>
    </lineage>
</organism>
<dbReference type="Gramene" id="ONK64104">
    <property type="protein sequence ID" value="ONK64104"/>
    <property type="gene ID" value="A4U43_C07F22120"/>
</dbReference>
<name>A0A5P1EE42_ASPOF</name>
<reference evidence="3" key="1">
    <citation type="journal article" date="2017" name="Nat. Commun.">
        <title>The asparagus genome sheds light on the origin and evolution of a young Y chromosome.</title>
        <authorList>
            <person name="Harkess A."/>
            <person name="Zhou J."/>
            <person name="Xu C."/>
            <person name="Bowers J.E."/>
            <person name="Van der Hulst R."/>
            <person name="Ayyampalayam S."/>
            <person name="Mercati F."/>
            <person name="Riccardi P."/>
            <person name="McKain M.R."/>
            <person name="Kakrana A."/>
            <person name="Tang H."/>
            <person name="Ray J."/>
            <person name="Groenendijk J."/>
            <person name="Arikit S."/>
            <person name="Mathioni S.M."/>
            <person name="Nakano M."/>
            <person name="Shan H."/>
            <person name="Telgmann-Rauber A."/>
            <person name="Kanno A."/>
            <person name="Yue Z."/>
            <person name="Chen H."/>
            <person name="Li W."/>
            <person name="Chen Y."/>
            <person name="Xu X."/>
            <person name="Zhang Y."/>
            <person name="Luo S."/>
            <person name="Chen H."/>
            <person name="Gao J."/>
            <person name="Mao Z."/>
            <person name="Pires J.C."/>
            <person name="Luo M."/>
            <person name="Kudrna D."/>
            <person name="Wing R.A."/>
            <person name="Meyers B.C."/>
            <person name="Yi K."/>
            <person name="Kong H."/>
            <person name="Lavrijsen P."/>
            <person name="Sunseri F."/>
            <person name="Falavigna A."/>
            <person name="Ye Y."/>
            <person name="Leebens-Mack J.H."/>
            <person name="Chen G."/>
        </authorList>
    </citation>
    <scope>NUCLEOTIDE SEQUENCE [LARGE SCALE GENOMIC DNA]</scope>
    <source>
        <strain evidence="3">cv. DH0086</strain>
    </source>
</reference>
<evidence type="ECO:0000256" key="1">
    <source>
        <dbReference type="SAM" id="Coils"/>
    </source>
</evidence>
<keyword evidence="1" id="KW-0175">Coiled coil</keyword>
<feature type="coiled-coil region" evidence="1">
    <location>
        <begin position="69"/>
        <end position="103"/>
    </location>
</feature>
<accession>A0A5P1EE42</accession>
<dbReference type="Proteomes" id="UP000243459">
    <property type="component" value="Chromosome 7"/>
</dbReference>
<evidence type="ECO:0000313" key="3">
    <source>
        <dbReference type="Proteomes" id="UP000243459"/>
    </source>
</evidence>
<keyword evidence="3" id="KW-1185">Reference proteome</keyword>
<evidence type="ECO:0000313" key="2">
    <source>
        <dbReference type="EMBL" id="ONK64104.1"/>
    </source>
</evidence>
<proteinExistence type="predicted"/>
<sequence length="131" mass="14909">MDRSSTQSTASSLNTISILRSYFVRGALVENELYCQKERVWIAYLKLLGEVTSLRADSGADSELAVKTLAQSAFEVNELMRELEESKKKARRLEKDLRERDRTMVLVDMEKDAATHARCQLDEEHASLAKL</sequence>
<dbReference type="EMBL" id="CM007387">
    <property type="protein sequence ID" value="ONK64104.1"/>
    <property type="molecule type" value="Genomic_DNA"/>
</dbReference>